<name>A0A6C0JWU7_9ZZZZ</name>
<evidence type="ECO:0000313" key="1">
    <source>
        <dbReference type="EMBL" id="QHU10252.1"/>
    </source>
</evidence>
<protein>
    <submittedName>
        <fullName evidence="1">Uncharacterized protein</fullName>
    </submittedName>
</protein>
<dbReference type="EMBL" id="MN740752">
    <property type="protein sequence ID" value="QHU10252.1"/>
    <property type="molecule type" value="Genomic_DNA"/>
</dbReference>
<organism evidence="1">
    <name type="scientific">viral metagenome</name>
    <dbReference type="NCBI Taxonomy" id="1070528"/>
    <lineage>
        <taxon>unclassified sequences</taxon>
        <taxon>metagenomes</taxon>
        <taxon>organismal metagenomes</taxon>
    </lineage>
</organism>
<accession>A0A6C0JWU7</accession>
<reference evidence="1" key="1">
    <citation type="journal article" date="2020" name="Nature">
        <title>Giant virus diversity and host interactions through global metagenomics.</title>
        <authorList>
            <person name="Schulz F."/>
            <person name="Roux S."/>
            <person name="Paez-Espino D."/>
            <person name="Jungbluth S."/>
            <person name="Walsh D.A."/>
            <person name="Denef V.J."/>
            <person name="McMahon K.D."/>
            <person name="Konstantinidis K.T."/>
            <person name="Eloe-Fadrosh E.A."/>
            <person name="Kyrpides N.C."/>
            <person name="Woyke T."/>
        </authorList>
    </citation>
    <scope>NUCLEOTIDE SEQUENCE</scope>
    <source>
        <strain evidence="1">GVMAG-S-1101164-67</strain>
    </source>
</reference>
<dbReference type="AlphaFoldDB" id="A0A6C0JWU7"/>
<sequence length="118" mass="14281">MAILYIKSIMLHQLFRKQVPIELLMNLLDKICLKTDKYYLVDANAFKVLLYNNYHKEFCNTMLEYYHSSKAYYVTRDFTYKSFATVIRQICKSNDVMYGSKMKYEKSLYNIDYFVYFG</sequence>
<proteinExistence type="predicted"/>